<evidence type="ECO:0000256" key="7">
    <source>
        <dbReference type="ARBA" id="ARBA00023136"/>
    </source>
</evidence>
<keyword evidence="4" id="KW-1003">Cell membrane</keyword>
<gene>
    <name evidence="9" type="ORF">SAMN05443634_102150</name>
</gene>
<dbReference type="InterPro" id="IPR000522">
    <property type="entry name" value="ABC_transptr_permease_BtuC"/>
</dbReference>
<dbReference type="Pfam" id="PF01032">
    <property type="entry name" value="FecCD"/>
    <property type="match status" value="1"/>
</dbReference>
<dbReference type="CDD" id="cd06550">
    <property type="entry name" value="TM_ABC_iron-siderophores_like"/>
    <property type="match status" value="1"/>
</dbReference>
<dbReference type="RefSeq" id="WP_072929511.1">
    <property type="nucleotide sequence ID" value="NZ_BMFL01000021.1"/>
</dbReference>
<dbReference type="Gene3D" id="1.10.3470.10">
    <property type="entry name" value="ABC transporter involved in vitamin B12 uptake, BtuC"/>
    <property type="match status" value="1"/>
</dbReference>
<evidence type="ECO:0000313" key="9">
    <source>
        <dbReference type="EMBL" id="SHK62329.1"/>
    </source>
</evidence>
<dbReference type="SUPFAM" id="SSF81345">
    <property type="entry name" value="ABC transporter involved in vitamin B12 uptake, BtuC"/>
    <property type="match status" value="1"/>
</dbReference>
<evidence type="ECO:0000256" key="8">
    <source>
        <dbReference type="SAM" id="Phobius"/>
    </source>
</evidence>
<dbReference type="GO" id="GO:0033214">
    <property type="term" value="P:siderophore-iron import into cell"/>
    <property type="evidence" value="ECO:0007669"/>
    <property type="project" value="TreeGrafter"/>
</dbReference>
<dbReference type="PANTHER" id="PTHR30472:SF27">
    <property type="entry name" value="PETROBACTIN IMPORT SYSTEM PERMEASE PROTEIN YCLN"/>
    <property type="match status" value="1"/>
</dbReference>
<dbReference type="OrthoDB" id="9811975at2"/>
<dbReference type="AlphaFoldDB" id="A0A1M6TZH1"/>
<evidence type="ECO:0000256" key="5">
    <source>
        <dbReference type="ARBA" id="ARBA00022692"/>
    </source>
</evidence>
<dbReference type="GO" id="GO:0022857">
    <property type="term" value="F:transmembrane transporter activity"/>
    <property type="evidence" value="ECO:0007669"/>
    <property type="project" value="InterPro"/>
</dbReference>
<evidence type="ECO:0000256" key="3">
    <source>
        <dbReference type="ARBA" id="ARBA00022448"/>
    </source>
</evidence>
<keyword evidence="6 8" id="KW-1133">Transmembrane helix</keyword>
<comment type="subcellular location">
    <subcellularLocation>
        <location evidence="1">Cell membrane</location>
        <topology evidence="1">Multi-pass membrane protein</topology>
    </subcellularLocation>
</comment>
<evidence type="ECO:0000313" key="10">
    <source>
        <dbReference type="Proteomes" id="UP000184120"/>
    </source>
</evidence>
<keyword evidence="5 8" id="KW-0812">Transmembrane</keyword>
<feature type="transmembrane region" description="Helical" evidence="8">
    <location>
        <begin position="134"/>
        <end position="158"/>
    </location>
</feature>
<feature type="transmembrane region" description="Helical" evidence="8">
    <location>
        <begin position="217"/>
        <end position="235"/>
    </location>
</feature>
<organism evidence="9 10">
    <name type="scientific">Chishuiella changwenlii</name>
    <dbReference type="NCBI Taxonomy" id="1434701"/>
    <lineage>
        <taxon>Bacteria</taxon>
        <taxon>Pseudomonadati</taxon>
        <taxon>Bacteroidota</taxon>
        <taxon>Flavobacteriia</taxon>
        <taxon>Flavobacteriales</taxon>
        <taxon>Weeksellaceae</taxon>
        <taxon>Chishuiella</taxon>
    </lineage>
</organism>
<feature type="transmembrane region" description="Helical" evidence="8">
    <location>
        <begin position="46"/>
        <end position="67"/>
    </location>
</feature>
<reference evidence="10" key="1">
    <citation type="submission" date="2016-11" db="EMBL/GenBank/DDBJ databases">
        <authorList>
            <person name="Varghese N."/>
            <person name="Submissions S."/>
        </authorList>
    </citation>
    <scope>NUCLEOTIDE SEQUENCE [LARGE SCALE GENOMIC DNA]</scope>
    <source>
        <strain evidence="10">DSM 27989</strain>
    </source>
</reference>
<dbReference type="InterPro" id="IPR037294">
    <property type="entry name" value="ABC_BtuC-like"/>
</dbReference>
<dbReference type="GO" id="GO:0005886">
    <property type="term" value="C:plasma membrane"/>
    <property type="evidence" value="ECO:0007669"/>
    <property type="project" value="UniProtKB-SubCell"/>
</dbReference>
<name>A0A1M6TZH1_9FLAO</name>
<dbReference type="EMBL" id="FRBH01000002">
    <property type="protein sequence ID" value="SHK62329.1"/>
    <property type="molecule type" value="Genomic_DNA"/>
</dbReference>
<feature type="transmembrane region" description="Helical" evidence="8">
    <location>
        <begin position="292"/>
        <end position="311"/>
    </location>
</feature>
<feature type="transmembrane region" description="Helical" evidence="8">
    <location>
        <begin position="178"/>
        <end position="197"/>
    </location>
</feature>
<feature type="transmembrane region" description="Helical" evidence="8">
    <location>
        <begin position="265"/>
        <end position="286"/>
    </location>
</feature>
<accession>A0A1M6TZH1</accession>
<sequence>MSRLLYTFLLLLIFSTISLFLGAKDISLIDIINKEPAEVMVFVVSRIPRTLSIILSGIGLSISGLIMQQITQNKFVAPTTAGTIEGTKLGLLIGVILIPSSSLLVKSAFAFIFTLLTTLIFLKIIKHIKIKNIIFIPLIGLMFGGIINSISTFFAINFNIVQSMNTWMMGDFSSVLEGQYEMIYLTIPPLIATYFYANRFTAAGMGEDFAKNIGLNYQAVITIGMILISITVTVITVTAGAISFVGLVVPNIISLLYGDNTQKTLPLVALFGALLLLVCDTIGRIIIFPFEIPIGLTAGCLGGIIFLILLIRKR</sequence>
<proteinExistence type="inferred from homology"/>
<evidence type="ECO:0000256" key="2">
    <source>
        <dbReference type="ARBA" id="ARBA00007935"/>
    </source>
</evidence>
<evidence type="ECO:0000256" key="6">
    <source>
        <dbReference type="ARBA" id="ARBA00022989"/>
    </source>
</evidence>
<keyword evidence="7 8" id="KW-0472">Membrane</keyword>
<protein>
    <submittedName>
        <fullName evidence="9">Iron complex transport system permease protein</fullName>
    </submittedName>
</protein>
<evidence type="ECO:0000256" key="4">
    <source>
        <dbReference type="ARBA" id="ARBA00022475"/>
    </source>
</evidence>
<keyword evidence="3" id="KW-0813">Transport</keyword>
<dbReference type="Proteomes" id="UP000184120">
    <property type="component" value="Unassembled WGS sequence"/>
</dbReference>
<dbReference type="PANTHER" id="PTHR30472">
    <property type="entry name" value="FERRIC ENTEROBACTIN TRANSPORT SYSTEM PERMEASE PROTEIN"/>
    <property type="match status" value="1"/>
</dbReference>
<comment type="similarity">
    <text evidence="2">Belongs to the binding-protein-dependent transport system permease family. FecCD subfamily.</text>
</comment>
<feature type="transmembrane region" description="Helical" evidence="8">
    <location>
        <begin position="241"/>
        <end position="258"/>
    </location>
</feature>
<evidence type="ECO:0000256" key="1">
    <source>
        <dbReference type="ARBA" id="ARBA00004651"/>
    </source>
</evidence>
<dbReference type="STRING" id="1434701.SAMN05443634_102150"/>